<gene>
    <name evidence="1" type="ORF">FRACYDRAFT_249401</name>
</gene>
<dbReference type="InParanoid" id="A0A1E7ERG0"/>
<proteinExistence type="predicted"/>
<dbReference type="KEGG" id="fcy:FRACYDRAFT_249401"/>
<dbReference type="Proteomes" id="UP000095751">
    <property type="component" value="Unassembled WGS sequence"/>
</dbReference>
<reference evidence="1 2" key="1">
    <citation type="submission" date="2016-09" db="EMBL/GenBank/DDBJ databases">
        <title>Extensive genetic diversity and differential bi-allelic expression allows diatom success in the polar Southern Ocean.</title>
        <authorList>
            <consortium name="DOE Joint Genome Institute"/>
            <person name="Mock T."/>
            <person name="Otillar R.P."/>
            <person name="Strauss J."/>
            <person name="Dupont C."/>
            <person name="Frickenhaus S."/>
            <person name="Maumus F."/>
            <person name="Mcmullan M."/>
            <person name="Sanges R."/>
            <person name="Schmutz J."/>
            <person name="Toseland A."/>
            <person name="Valas R."/>
            <person name="Veluchamy A."/>
            <person name="Ward B.J."/>
            <person name="Allen A."/>
            <person name="Barry K."/>
            <person name="Falciatore A."/>
            <person name="Ferrante M."/>
            <person name="Fortunato A.E."/>
            <person name="Gloeckner G."/>
            <person name="Gruber A."/>
            <person name="Hipkin R."/>
            <person name="Janech M."/>
            <person name="Kroth P."/>
            <person name="Leese F."/>
            <person name="Lindquist E."/>
            <person name="Lyon B.R."/>
            <person name="Martin J."/>
            <person name="Mayer C."/>
            <person name="Parker M."/>
            <person name="Quesneville H."/>
            <person name="Raymond J."/>
            <person name="Uhlig C."/>
            <person name="Valentin K.U."/>
            <person name="Worden A.Z."/>
            <person name="Armbrust E.V."/>
            <person name="Bowler C."/>
            <person name="Green B."/>
            <person name="Moulton V."/>
            <person name="Van Oosterhout C."/>
            <person name="Grigoriev I."/>
        </authorList>
    </citation>
    <scope>NUCLEOTIDE SEQUENCE [LARGE SCALE GENOMIC DNA]</scope>
    <source>
        <strain evidence="1 2">CCMP1102</strain>
    </source>
</reference>
<accession>A0A1E7ERG0</accession>
<organism evidence="1 2">
    <name type="scientific">Fragilariopsis cylindrus CCMP1102</name>
    <dbReference type="NCBI Taxonomy" id="635003"/>
    <lineage>
        <taxon>Eukaryota</taxon>
        <taxon>Sar</taxon>
        <taxon>Stramenopiles</taxon>
        <taxon>Ochrophyta</taxon>
        <taxon>Bacillariophyta</taxon>
        <taxon>Bacillariophyceae</taxon>
        <taxon>Bacillariophycidae</taxon>
        <taxon>Bacillariales</taxon>
        <taxon>Bacillariaceae</taxon>
        <taxon>Fragilariopsis</taxon>
    </lineage>
</organism>
<dbReference type="AlphaFoldDB" id="A0A1E7ERG0"/>
<protein>
    <submittedName>
        <fullName evidence="1">Uncharacterized protein</fullName>
    </submittedName>
</protein>
<evidence type="ECO:0000313" key="2">
    <source>
        <dbReference type="Proteomes" id="UP000095751"/>
    </source>
</evidence>
<keyword evidence="2" id="KW-1185">Reference proteome</keyword>
<name>A0A1E7ERG0_9STRA</name>
<sequence>MAILHKISLMKHEEHNMEMDAMRQEAAEAAVANSSNSSYSSADHEQIMIYSNYEPKLLLKKHLLDRGRRILEQRSAEEEDWIFFVKILGTNALAKLEEDPIKKLQMWNTFLAGRQERVNATEDRVIANGG</sequence>
<dbReference type="EMBL" id="KV784379">
    <property type="protein sequence ID" value="OEU08511.1"/>
    <property type="molecule type" value="Genomic_DNA"/>
</dbReference>
<evidence type="ECO:0000313" key="1">
    <source>
        <dbReference type="EMBL" id="OEU08511.1"/>
    </source>
</evidence>